<proteinExistence type="predicted"/>
<name>A0A1M5MEI8_9BRAD</name>
<dbReference type="Gene3D" id="3.10.450.50">
    <property type="match status" value="1"/>
</dbReference>
<dbReference type="SUPFAM" id="SSF54427">
    <property type="entry name" value="NTF2-like"/>
    <property type="match status" value="1"/>
</dbReference>
<dbReference type="Proteomes" id="UP000190675">
    <property type="component" value="Chromosome I"/>
</dbReference>
<organism evidence="1 2">
    <name type="scientific">Bradyrhizobium erythrophlei</name>
    <dbReference type="NCBI Taxonomy" id="1437360"/>
    <lineage>
        <taxon>Bacteria</taxon>
        <taxon>Pseudomonadati</taxon>
        <taxon>Pseudomonadota</taxon>
        <taxon>Alphaproteobacteria</taxon>
        <taxon>Hyphomicrobiales</taxon>
        <taxon>Nitrobacteraceae</taxon>
        <taxon>Bradyrhizobium</taxon>
    </lineage>
</organism>
<reference evidence="1 2" key="1">
    <citation type="submission" date="2016-11" db="EMBL/GenBank/DDBJ databases">
        <authorList>
            <person name="Jaros S."/>
            <person name="Januszkiewicz K."/>
            <person name="Wedrychowicz H."/>
        </authorList>
    </citation>
    <scope>NUCLEOTIDE SEQUENCE [LARGE SCALE GENOMIC DNA]</scope>
    <source>
        <strain evidence="1 2">GAS242</strain>
    </source>
</reference>
<dbReference type="EMBL" id="LT670818">
    <property type="protein sequence ID" value="SHG75725.1"/>
    <property type="molecule type" value="Genomic_DNA"/>
</dbReference>
<evidence type="ECO:0000313" key="2">
    <source>
        <dbReference type="Proteomes" id="UP000190675"/>
    </source>
</evidence>
<gene>
    <name evidence="1" type="ORF">SAMN05444169_3987</name>
</gene>
<sequence length="217" mass="23520">MAFFTALKPLAVTAATGLANPAYRSTKASPTLTCPSNRAAHTDIAQIYEGAFKAGFNHNEIAVDHAWPLATDTLMSMGECHITGKNQSGAPIEVKGIWTGIDVRKGGSWKIRLLTAFPKAPLRRISVSSCNDIPLPRKSPSSAASSLLRRPSRIIAPSTYSPLCPKADSSRTSHHVRFSCQNRKSAKCHFLILVEQKERPPRGGLSESNRCSIKQLA</sequence>
<dbReference type="AlphaFoldDB" id="A0A1M5MEI8"/>
<accession>A0A1M5MEI8</accession>
<evidence type="ECO:0000313" key="1">
    <source>
        <dbReference type="EMBL" id="SHG75725.1"/>
    </source>
</evidence>
<protein>
    <submittedName>
        <fullName evidence="1">Uncharacterized protein</fullName>
    </submittedName>
</protein>
<dbReference type="InterPro" id="IPR032710">
    <property type="entry name" value="NTF2-like_dom_sf"/>
</dbReference>